<keyword evidence="2" id="KW-1185">Reference proteome</keyword>
<evidence type="ECO:0000313" key="1">
    <source>
        <dbReference type="EMBL" id="CAI9271034.1"/>
    </source>
</evidence>
<reference evidence="1" key="1">
    <citation type="submission" date="2023-04" db="EMBL/GenBank/DDBJ databases">
        <authorList>
            <person name="Vijverberg K."/>
            <person name="Xiong W."/>
            <person name="Schranz E."/>
        </authorList>
    </citation>
    <scope>NUCLEOTIDE SEQUENCE</scope>
</reference>
<dbReference type="EMBL" id="OX465078">
    <property type="protein sequence ID" value="CAI9271034.1"/>
    <property type="molecule type" value="Genomic_DNA"/>
</dbReference>
<dbReference type="AlphaFoldDB" id="A0AA35Y8B2"/>
<protein>
    <submittedName>
        <fullName evidence="1">Uncharacterized protein</fullName>
    </submittedName>
</protein>
<proteinExistence type="predicted"/>
<gene>
    <name evidence="1" type="ORF">LSALG_LOCUS11316</name>
</gene>
<accession>A0AA35Y8B2</accession>
<dbReference type="Proteomes" id="UP001177003">
    <property type="component" value="Chromosome 2"/>
</dbReference>
<organism evidence="1 2">
    <name type="scientific">Lactuca saligna</name>
    <name type="common">Willowleaf lettuce</name>
    <dbReference type="NCBI Taxonomy" id="75948"/>
    <lineage>
        <taxon>Eukaryota</taxon>
        <taxon>Viridiplantae</taxon>
        <taxon>Streptophyta</taxon>
        <taxon>Embryophyta</taxon>
        <taxon>Tracheophyta</taxon>
        <taxon>Spermatophyta</taxon>
        <taxon>Magnoliopsida</taxon>
        <taxon>eudicotyledons</taxon>
        <taxon>Gunneridae</taxon>
        <taxon>Pentapetalae</taxon>
        <taxon>asterids</taxon>
        <taxon>campanulids</taxon>
        <taxon>Asterales</taxon>
        <taxon>Asteraceae</taxon>
        <taxon>Cichorioideae</taxon>
        <taxon>Cichorieae</taxon>
        <taxon>Lactucinae</taxon>
        <taxon>Lactuca</taxon>
    </lineage>
</organism>
<name>A0AA35Y8B2_LACSI</name>
<evidence type="ECO:0000313" key="2">
    <source>
        <dbReference type="Proteomes" id="UP001177003"/>
    </source>
</evidence>
<sequence length="112" mass="12256">MAKLECLIHTWDDVHVRLKQSFIGCNLFCAQQPSSSWLNQRPPLDVHVACIEGSEDADKGGANQPTTQVVTAMCLKAPYVSQDLYNLLVNNGVDDSDKIYGVSVEECTITVG</sequence>